<comment type="similarity">
    <text evidence="2">Belongs to the polycystin family.</text>
</comment>
<keyword evidence="4" id="KW-0677">Repeat</keyword>
<protein>
    <recommendedName>
        <fullName evidence="8">REJ domain-containing protein</fullName>
    </recommendedName>
</protein>
<evidence type="ECO:0000313" key="9">
    <source>
        <dbReference type="EMBL" id="KAJ7340515.1"/>
    </source>
</evidence>
<evidence type="ECO:0000256" key="4">
    <source>
        <dbReference type="ARBA" id="ARBA00022737"/>
    </source>
</evidence>
<keyword evidence="6" id="KW-0472">Membrane</keyword>
<dbReference type="Pfam" id="PF02010">
    <property type="entry name" value="REJ"/>
    <property type="match status" value="1"/>
</dbReference>
<evidence type="ECO:0000256" key="7">
    <source>
        <dbReference type="SAM" id="MobiDB-lite"/>
    </source>
</evidence>
<organism evidence="9 10">
    <name type="scientific">Desmophyllum pertusum</name>
    <dbReference type="NCBI Taxonomy" id="174260"/>
    <lineage>
        <taxon>Eukaryota</taxon>
        <taxon>Metazoa</taxon>
        <taxon>Cnidaria</taxon>
        <taxon>Anthozoa</taxon>
        <taxon>Hexacorallia</taxon>
        <taxon>Scleractinia</taxon>
        <taxon>Caryophylliina</taxon>
        <taxon>Caryophylliidae</taxon>
        <taxon>Desmophyllum</taxon>
    </lineage>
</organism>
<keyword evidence="5" id="KW-1133">Transmembrane helix</keyword>
<sequence length="1543" mass="165386">MKLNQRLVQYVIVTICILTRFQQISTQNQDSTTLAPQANSTVQPTTLTPQANVSVQPTTLTPQVNATVQPTTLTPQVNATVQPTTLVPQANATVQPTTLVPQANATVQPTTLVPQANATVQPTTLTPQANATVQPTTLVPQANATVQPTTLAPQANSTVQPTTLVPQANATVQPTTLAPQANATVQPTTLVPQANATVQPTTLTPQVNATVQPTTLAPQANATVQPTTLTPQVNATVQPTTVVPQANATVQPTTLVPQANATVQPTTLVPQANATVQPTTLTPQVNATVQPTTLAPQANATVQPTTLAPQANATVQPTTLVPQANATVQPTTLVPQANATVQPTTLVPQANATVQPTTLAPQANATVQPTTLVPQANATVQPTTLTPQVNATVQPTTLAPQANATVQPTTLAPQANATVQPTTVVPQANATVQPTTLVPQANATVQPTTLAPQANATVQPTTVVPQANATVQPTTLAPQANATVQPTTVVPQANSTVQPTTLTPQANATVQPTTLAPQANATVQPTTLTPQANSTVQPTTLAPQANATVQPTTLAPQVNATVQPTTLTPQVNATVQPTTLTPQVNASVQPTTVVPQANSTAQPTTLAPQANSTQQPTVVMPPSNTATIRVVFWRKNVEFDLDFLDTSSETYRSFATSIKVQFFSSLKEHGVVQVKIIFVRPGSVEVTAGLALPSKNDIAKVQQALDSYNKSGIIGNIPWTASYWGPVDESCRPPVVSILNPFGWSEKQSNVTILRSKDFIVQTNVTKINCNSSQTLIFRWYLYKYNVQSSGKTNIETKTLLDSKSAEWNLQKRKLDYGLYFVDFRAALTSQPLVISSALGFFNVTKSPLIADILGGNKVTRGKGSVITLDGTASRDPDVESGDHSSMKFTWLCKKRQERFPNGSLASLPVVTTSNGPGSGGCFGTGVGKLSSSEKVVKLDTSQMVVDKLYDVKLIVTKDNRTDDFVQEIKVVSGNPPDVTMRCLINCDKVASVSTRISVTTTCTGQACNTTKYQWQLVTVNSNGDELRVIILTRDKTETDLNLPGIIIKDNQLTQLDDSSHFYQLKVNVSQDNGPSGNAAYQFRMNAPPSSGRCTVTPQTGEALKTKFDFICSGWQDTETPLRYEFNYKTDNGLYTVVSYGSVEYVTTVLPPGKKENDYVISFEIIVTDSLSAANRIHLNIKVTPAPADESLRGLTVGKSSQFNQLVQSGDVRGATQLANAVLQTADQSDTTNSDDKKAIKDSIVKSISGIEVRNLQTLTQVTSVIARATLEPNEVTFDTQNLALQTLSSMTSLLQSKTREDYASESTLVEQGGENLVLSLGNLLNSAAQKASVISIPKESVEKRTKSENISKDTEKLIDNVGTALSSKMMVDQDPYRVQTQSINMELNRLSPRSLETNKNFTKDDKAGFKFPLTAITDDKATYAQYIDTVMTISGFNPFTWDNSSDLVNSHVLSLNIKDHNGRALKVQDSNEDIEIKIPREKRLTPEKSGSFFVKPSSKGKMQFHEINLPHTEGSAIRLRVSMIILSFTKTVQIQTKKYVPL</sequence>
<comment type="subcellular location">
    <subcellularLocation>
        <location evidence="1">Membrane</location>
    </subcellularLocation>
</comment>
<feature type="region of interest" description="Disordered" evidence="7">
    <location>
        <begin position="599"/>
        <end position="620"/>
    </location>
</feature>
<dbReference type="OrthoDB" id="5986471at2759"/>
<dbReference type="PROSITE" id="PS51111">
    <property type="entry name" value="REJ"/>
    <property type="match status" value="1"/>
</dbReference>
<keyword evidence="10" id="KW-1185">Reference proteome</keyword>
<dbReference type="InterPro" id="IPR014010">
    <property type="entry name" value="REJ_dom"/>
</dbReference>
<evidence type="ECO:0000256" key="3">
    <source>
        <dbReference type="ARBA" id="ARBA00022692"/>
    </source>
</evidence>
<evidence type="ECO:0000256" key="2">
    <source>
        <dbReference type="ARBA" id="ARBA00007200"/>
    </source>
</evidence>
<dbReference type="PANTHER" id="PTHR46730">
    <property type="entry name" value="POLYCYSTIN-1"/>
    <property type="match status" value="1"/>
</dbReference>
<evidence type="ECO:0000256" key="1">
    <source>
        <dbReference type="ARBA" id="ARBA00004370"/>
    </source>
</evidence>
<gene>
    <name evidence="9" type="ORF">OS493_003267</name>
</gene>
<evidence type="ECO:0000313" key="10">
    <source>
        <dbReference type="Proteomes" id="UP001163046"/>
    </source>
</evidence>
<feature type="domain" description="REJ" evidence="8">
    <location>
        <begin position="731"/>
        <end position="1440"/>
    </location>
</feature>
<dbReference type="Proteomes" id="UP001163046">
    <property type="component" value="Unassembled WGS sequence"/>
</dbReference>
<accession>A0A9W9YGZ7</accession>
<keyword evidence="3" id="KW-0812">Transmembrane</keyword>
<evidence type="ECO:0000256" key="6">
    <source>
        <dbReference type="ARBA" id="ARBA00023136"/>
    </source>
</evidence>
<comment type="caution">
    <text evidence="9">The sequence shown here is derived from an EMBL/GenBank/DDBJ whole genome shotgun (WGS) entry which is preliminary data.</text>
</comment>
<dbReference type="PANTHER" id="PTHR46730:SF1">
    <property type="entry name" value="PLAT DOMAIN-CONTAINING PROTEIN"/>
    <property type="match status" value="1"/>
</dbReference>
<evidence type="ECO:0000259" key="8">
    <source>
        <dbReference type="PROSITE" id="PS51111"/>
    </source>
</evidence>
<dbReference type="EMBL" id="MU827778">
    <property type="protein sequence ID" value="KAJ7340515.1"/>
    <property type="molecule type" value="Genomic_DNA"/>
</dbReference>
<name>A0A9W9YGZ7_9CNID</name>
<dbReference type="GO" id="GO:0005261">
    <property type="term" value="F:monoatomic cation channel activity"/>
    <property type="evidence" value="ECO:0007669"/>
    <property type="project" value="TreeGrafter"/>
</dbReference>
<evidence type="ECO:0000256" key="5">
    <source>
        <dbReference type="ARBA" id="ARBA00022989"/>
    </source>
</evidence>
<dbReference type="GO" id="GO:0005886">
    <property type="term" value="C:plasma membrane"/>
    <property type="evidence" value="ECO:0007669"/>
    <property type="project" value="TreeGrafter"/>
</dbReference>
<reference evidence="9" key="1">
    <citation type="submission" date="2023-01" db="EMBL/GenBank/DDBJ databases">
        <title>Genome assembly of the deep-sea coral Lophelia pertusa.</title>
        <authorList>
            <person name="Herrera S."/>
            <person name="Cordes E."/>
        </authorList>
    </citation>
    <scope>NUCLEOTIDE SEQUENCE</scope>
    <source>
        <strain evidence="9">USNM1676648</strain>
        <tissue evidence="9">Polyp</tissue>
    </source>
</reference>
<proteinExistence type="inferred from homology"/>
<dbReference type="InterPro" id="IPR002859">
    <property type="entry name" value="PKD/REJ-like"/>
</dbReference>
<dbReference type="GO" id="GO:0006816">
    <property type="term" value="P:calcium ion transport"/>
    <property type="evidence" value="ECO:0007669"/>
    <property type="project" value="TreeGrafter"/>
</dbReference>